<name>A0ABP3DN68_9ACTN</name>
<organism evidence="2 3">
    <name type="scientific">Cryptosporangium japonicum</name>
    <dbReference type="NCBI Taxonomy" id="80872"/>
    <lineage>
        <taxon>Bacteria</taxon>
        <taxon>Bacillati</taxon>
        <taxon>Actinomycetota</taxon>
        <taxon>Actinomycetes</taxon>
        <taxon>Cryptosporangiales</taxon>
        <taxon>Cryptosporangiaceae</taxon>
        <taxon>Cryptosporangium</taxon>
    </lineage>
</organism>
<dbReference type="SUPFAM" id="SSF53067">
    <property type="entry name" value="Actin-like ATPase domain"/>
    <property type="match status" value="1"/>
</dbReference>
<dbReference type="EMBL" id="BAAAGX010000008">
    <property type="protein sequence ID" value="GAA0235734.1"/>
    <property type="molecule type" value="Genomic_DNA"/>
</dbReference>
<reference evidence="3" key="1">
    <citation type="journal article" date="2019" name="Int. J. Syst. Evol. Microbiol.">
        <title>The Global Catalogue of Microorganisms (GCM) 10K type strain sequencing project: providing services to taxonomists for standard genome sequencing and annotation.</title>
        <authorList>
            <consortium name="The Broad Institute Genomics Platform"/>
            <consortium name="The Broad Institute Genome Sequencing Center for Infectious Disease"/>
            <person name="Wu L."/>
            <person name="Ma J."/>
        </authorList>
    </citation>
    <scope>NUCLEOTIDE SEQUENCE [LARGE SCALE GENOMIC DNA]</scope>
    <source>
        <strain evidence="3">JCM 10425</strain>
    </source>
</reference>
<sequence length="297" mass="29078">MSVLAVDLGGTSLKCALVDATGAVTWAGRHPTGRERGPAAVVATVLDVLVSMRDRAAAGGSVPRAVGLAVPGLVDATAGVALWSVNVGWRDVPLRALVEERVGLPTALSNDVRAGGLAEARVSGSDDVLFVPIGTGIASAHVVGGSVVTGASGAAGELGHVMVRPGGRTCGCGRRGCLEAEASASAVEARYREVAGDAVTAAEVARLAGEGDPVAAGVWGDVVEALADGLGSAAALVDPQVIVVGGGLAQAGDTLFTPLRAALGARSSFLPAPTIVPAALGDEAGCHGAALLARALV</sequence>
<accession>A0ABP3DN68</accession>
<protein>
    <submittedName>
        <fullName evidence="2">ROK family protein</fullName>
    </submittedName>
</protein>
<evidence type="ECO:0000256" key="1">
    <source>
        <dbReference type="ARBA" id="ARBA00006479"/>
    </source>
</evidence>
<dbReference type="RefSeq" id="WP_344648604.1">
    <property type="nucleotide sequence ID" value="NZ_BAAAGX010000008.1"/>
</dbReference>
<dbReference type="Proteomes" id="UP001500967">
    <property type="component" value="Unassembled WGS sequence"/>
</dbReference>
<gene>
    <name evidence="2" type="ORF">GCM10009539_21310</name>
</gene>
<keyword evidence="3" id="KW-1185">Reference proteome</keyword>
<evidence type="ECO:0000313" key="2">
    <source>
        <dbReference type="EMBL" id="GAA0235734.1"/>
    </source>
</evidence>
<comment type="similarity">
    <text evidence="1">Belongs to the ROK (NagC/XylR) family.</text>
</comment>
<dbReference type="Pfam" id="PF00480">
    <property type="entry name" value="ROK"/>
    <property type="match status" value="1"/>
</dbReference>
<comment type="caution">
    <text evidence="2">The sequence shown here is derived from an EMBL/GenBank/DDBJ whole genome shotgun (WGS) entry which is preliminary data.</text>
</comment>
<proteinExistence type="inferred from homology"/>
<dbReference type="InterPro" id="IPR043129">
    <property type="entry name" value="ATPase_NBD"/>
</dbReference>
<dbReference type="PANTHER" id="PTHR18964:SF149">
    <property type="entry name" value="BIFUNCTIONAL UDP-N-ACETYLGLUCOSAMINE 2-EPIMERASE_N-ACETYLMANNOSAMINE KINASE"/>
    <property type="match status" value="1"/>
</dbReference>
<dbReference type="InterPro" id="IPR000600">
    <property type="entry name" value="ROK"/>
</dbReference>
<evidence type="ECO:0000313" key="3">
    <source>
        <dbReference type="Proteomes" id="UP001500967"/>
    </source>
</evidence>
<dbReference type="PANTHER" id="PTHR18964">
    <property type="entry name" value="ROK (REPRESSOR, ORF, KINASE) FAMILY"/>
    <property type="match status" value="1"/>
</dbReference>
<dbReference type="Gene3D" id="3.30.420.40">
    <property type="match status" value="2"/>
</dbReference>